<dbReference type="SUPFAM" id="SSF46785">
    <property type="entry name" value="Winged helix' DNA-binding domain"/>
    <property type="match status" value="1"/>
</dbReference>
<gene>
    <name evidence="6" type="ORF">SAMN05216551_10325</name>
</gene>
<dbReference type="PROSITE" id="PS50931">
    <property type="entry name" value="HTH_LYSR"/>
    <property type="match status" value="1"/>
</dbReference>
<evidence type="ECO:0000256" key="1">
    <source>
        <dbReference type="ARBA" id="ARBA00009437"/>
    </source>
</evidence>
<dbReference type="Proteomes" id="UP000243719">
    <property type="component" value="Unassembled WGS sequence"/>
</dbReference>
<keyword evidence="4" id="KW-0804">Transcription</keyword>
<organism evidence="6 7">
    <name type="scientific">Chitinasiproducens palmae</name>
    <dbReference type="NCBI Taxonomy" id="1770053"/>
    <lineage>
        <taxon>Bacteria</taxon>
        <taxon>Pseudomonadati</taxon>
        <taxon>Pseudomonadota</taxon>
        <taxon>Betaproteobacteria</taxon>
        <taxon>Burkholderiales</taxon>
        <taxon>Burkholderiaceae</taxon>
        <taxon>Chitinasiproducens</taxon>
    </lineage>
</organism>
<evidence type="ECO:0000256" key="3">
    <source>
        <dbReference type="ARBA" id="ARBA00023125"/>
    </source>
</evidence>
<name>A0A1H2PM06_9BURK</name>
<dbReference type="InterPro" id="IPR050176">
    <property type="entry name" value="LTTR"/>
</dbReference>
<accession>A0A1H2PM06</accession>
<dbReference type="Gene3D" id="3.40.190.10">
    <property type="entry name" value="Periplasmic binding protein-like II"/>
    <property type="match status" value="2"/>
</dbReference>
<dbReference type="Pfam" id="PF00126">
    <property type="entry name" value="HTH_1"/>
    <property type="match status" value="1"/>
</dbReference>
<dbReference type="RefSeq" id="WP_091906082.1">
    <property type="nucleotide sequence ID" value="NZ_FNLO01000003.1"/>
</dbReference>
<dbReference type="AlphaFoldDB" id="A0A1H2PM06"/>
<dbReference type="Pfam" id="PF03466">
    <property type="entry name" value="LysR_substrate"/>
    <property type="match status" value="1"/>
</dbReference>
<dbReference type="InterPro" id="IPR036390">
    <property type="entry name" value="WH_DNA-bd_sf"/>
</dbReference>
<dbReference type="OrthoDB" id="6555293at2"/>
<protein>
    <submittedName>
        <fullName evidence="6">DNA-binding transcriptional regulator, LysR family</fullName>
    </submittedName>
</protein>
<evidence type="ECO:0000256" key="2">
    <source>
        <dbReference type="ARBA" id="ARBA00023015"/>
    </source>
</evidence>
<dbReference type="SUPFAM" id="SSF53850">
    <property type="entry name" value="Periplasmic binding protein-like II"/>
    <property type="match status" value="1"/>
</dbReference>
<evidence type="ECO:0000256" key="4">
    <source>
        <dbReference type="ARBA" id="ARBA00023163"/>
    </source>
</evidence>
<dbReference type="Gene3D" id="1.10.10.10">
    <property type="entry name" value="Winged helix-like DNA-binding domain superfamily/Winged helix DNA-binding domain"/>
    <property type="match status" value="1"/>
</dbReference>
<dbReference type="PANTHER" id="PTHR30579">
    <property type="entry name" value="TRANSCRIPTIONAL REGULATOR"/>
    <property type="match status" value="1"/>
</dbReference>
<evidence type="ECO:0000313" key="6">
    <source>
        <dbReference type="EMBL" id="SDV47456.1"/>
    </source>
</evidence>
<dbReference type="EMBL" id="FNLO01000003">
    <property type="protein sequence ID" value="SDV47456.1"/>
    <property type="molecule type" value="Genomic_DNA"/>
</dbReference>
<dbReference type="PANTHER" id="PTHR30579:SF7">
    <property type="entry name" value="HTH-TYPE TRANSCRIPTIONAL REGULATOR LRHA-RELATED"/>
    <property type="match status" value="1"/>
</dbReference>
<feature type="domain" description="HTH lysR-type" evidence="5">
    <location>
        <begin position="5"/>
        <end position="62"/>
    </location>
</feature>
<keyword evidence="7" id="KW-1185">Reference proteome</keyword>
<evidence type="ECO:0000259" key="5">
    <source>
        <dbReference type="PROSITE" id="PS50931"/>
    </source>
</evidence>
<dbReference type="InterPro" id="IPR000847">
    <property type="entry name" value="LysR_HTH_N"/>
</dbReference>
<dbReference type="STRING" id="1770053.SAMN05216551_10325"/>
<evidence type="ECO:0000313" key="7">
    <source>
        <dbReference type="Proteomes" id="UP000243719"/>
    </source>
</evidence>
<keyword evidence="2" id="KW-0805">Transcription regulation</keyword>
<proteinExistence type="inferred from homology"/>
<dbReference type="InterPro" id="IPR036388">
    <property type="entry name" value="WH-like_DNA-bd_sf"/>
</dbReference>
<keyword evidence="3 6" id="KW-0238">DNA-binding</keyword>
<dbReference type="InterPro" id="IPR005119">
    <property type="entry name" value="LysR_subst-bd"/>
</dbReference>
<dbReference type="GO" id="GO:0003677">
    <property type="term" value="F:DNA binding"/>
    <property type="evidence" value="ECO:0007669"/>
    <property type="project" value="UniProtKB-KW"/>
</dbReference>
<dbReference type="GO" id="GO:0003700">
    <property type="term" value="F:DNA-binding transcription factor activity"/>
    <property type="evidence" value="ECO:0007669"/>
    <property type="project" value="InterPro"/>
</dbReference>
<reference evidence="7" key="1">
    <citation type="submission" date="2016-09" db="EMBL/GenBank/DDBJ databases">
        <authorList>
            <person name="Varghese N."/>
            <person name="Submissions S."/>
        </authorList>
    </citation>
    <scope>NUCLEOTIDE SEQUENCE [LARGE SCALE GENOMIC DNA]</scope>
    <source>
        <strain evidence="7">JS23</strain>
    </source>
</reference>
<comment type="similarity">
    <text evidence="1">Belongs to the LysR transcriptional regulatory family.</text>
</comment>
<sequence length="282" mass="29439">MLPDIPSPLLRSFVAVIDCGSLAAAARRIARSESAVSLQISRLEGILQRPLFDRDGRGLKLNHDGSLLLVHARAILARIDAARAEFGADTEAPVVRLGVVQDFVHAVLRPTLEDIRRGAPDATFAVVIGSTAELLQAISEDRIDLALCAGEPFAGRVVKRLPMAWFGVPALAAADVVPLLSIAPPCPFLRAAQASLDAAGRPWRVALTTPSLDGLRAAVEAGLGIACRTEPGLGLTPLAETGLPPLPDIAYSIVERGASKGAPGLAAQRMAAHLEALDAHPG</sequence>